<keyword evidence="2" id="KW-1185">Reference proteome</keyword>
<dbReference type="OrthoDB" id="2129491at2759"/>
<reference evidence="2" key="1">
    <citation type="journal article" date="2014" name="BMC Genomics">
        <title>Genome characteristics reveal the impact of lichenization on lichen-forming fungus Endocarpon pusillum Hedwig (Verrucariales, Ascomycota).</title>
        <authorList>
            <person name="Wang Y.-Y."/>
            <person name="Liu B."/>
            <person name="Zhang X.-Y."/>
            <person name="Zhou Q.-M."/>
            <person name="Zhang T."/>
            <person name="Li H."/>
            <person name="Yu Y.-F."/>
            <person name="Zhang X.-L."/>
            <person name="Hao X.-Y."/>
            <person name="Wang M."/>
            <person name="Wang L."/>
            <person name="Wei J.-C."/>
        </authorList>
    </citation>
    <scope>NUCLEOTIDE SEQUENCE [LARGE SCALE GENOMIC DNA]</scope>
    <source>
        <strain evidence="2">Z07020 / HMAS-L-300199</strain>
    </source>
</reference>
<evidence type="ECO:0008006" key="3">
    <source>
        <dbReference type="Google" id="ProtNLM"/>
    </source>
</evidence>
<dbReference type="HOGENOM" id="CLU_1235006_0_0_1"/>
<dbReference type="eggNOG" id="ENOG502QQXH">
    <property type="taxonomic scope" value="Eukaryota"/>
</dbReference>
<dbReference type="EMBL" id="KE720656">
    <property type="protein sequence ID" value="ERF77146.1"/>
    <property type="molecule type" value="Genomic_DNA"/>
</dbReference>
<organism evidence="1 2">
    <name type="scientific">Endocarpon pusillum (strain Z07020 / HMAS-L-300199)</name>
    <name type="common">Lichen-forming fungus</name>
    <dbReference type="NCBI Taxonomy" id="1263415"/>
    <lineage>
        <taxon>Eukaryota</taxon>
        <taxon>Fungi</taxon>
        <taxon>Dikarya</taxon>
        <taxon>Ascomycota</taxon>
        <taxon>Pezizomycotina</taxon>
        <taxon>Eurotiomycetes</taxon>
        <taxon>Chaetothyriomycetidae</taxon>
        <taxon>Verrucariales</taxon>
        <taxon>Verrucariaceae</taxon>
        <taxon>Endocarpon</taxon>
    </lineage>
</organism>
<sequence length="224" mass="25217">MYIEKLYDKDIKIFPCVSSSRILRKSLPKPGPNYNVSTPRATIESKQWCGRCVWESDNDVLDDQIVALTWDDDSRSVSGKEVPDRGPNTAVFHMVAFTEAQCEQRGKISGIHGGIHYNSKEIQVYTFDKFLQPEAAKIFTPPKTAEGHDGGNGGLMNSFSKAVEAVIKGELSVEQAQAKYVSCTLKEAFMSHAMVFAAEEARLGRKIVNWRNWWAKLEQRLLSR</sequence>
<name>U1GYD8_ENDPU</name>
<gene>
    <name evidence="1" type="ORF">EPUS_09319</name>
</gene>
<accession>U1GYD8</accession>
<dbReference type="RefSeq" id="XP_007785526.1">
    <property type="nucleotide sequence ID" value="XM_007787336.1"/>
</dbReference>
<evidence type="ECO:0000313" key="2">
    <source>
        <dbReference type="Proteomes" id="UP000019373"/>
    </source>
</evidence>
<evidence type="ECO:0000313" key="1">
    <source>
        <dbReference type="EMBL" id="ERF77146.1"/>
    </source>
</evidence>
<dbReference type="AlphaFoldDB" id="U1GYD8"/>
<proteinExistence type="predicted"/>
<dbReference type="Proteomes" id="UP000019373">
    <property type="component" value="Unassembled WGS sequence"/>
</dbReference>
<dbReference type="GeneID" id="19244145"/>
<protein>
    <recommendedName>
        <fullName evidence="3">Gfo/Idh/MocA-like oxidoreductase C-terminal domain-containing protein</fullName>
    </recommendedName>
</protein>